<dbReference type="GO" id="GO:0003677">
    <property type="term" value="F:DNA binding"/>
    <property type="evidence" value="ECO:0007669"/>
    <property type="project" value="InterPro"/>
</dbReference>
<feature type="coiled-coil region" evidence="1">
    <location>
        <begin position="185"/>
        <end position="261"/>
    </location>
</feature>
<evidence type="ECO:0000256" key="1">
    <source>
        <dbReference type="SAM" id="Coils"/>
    </source>
</evidence>
<dbReference type="AlphaFoldDB" id="A0A1E3WRK3"/>
<organism evidence="2 3">
    <name type="scientific">Vibrio scophthalmi</name>
    <dbReference type="NCBI Taxonomy" id="45658"/>
    <lineage>
        <taxon>Bacteria</taxon>
        <taxon>Pseudomonadati</taxon>
        <taxon>Pseudomonadota</taxon>
        <taxon>Gammaproteobacteria</taxon>
        <taxon>Vibrionales</taxon>
        <taxon>Vibrionaceae</taxon>
        <taxon>Vibrio</taxon>
    </lineage>
</organism>
<dbReference type="Pfam" id="PF01076">
    <property type="entry name" value="Mob_Pre"/>
    <property type="match status" value="1"/>
</dbReference>
<protein>
    <recommendedName>
        <fullName evidence="4">Plasmid recombination enzyme</fullName>
    </recommendedName>
</protein>
<reference evidence="2 3" key="1">
    <citation type="submission" date="2016-08" db="EMBL/GenBank/DDBJ databases">
        <title>Genome sequencing of Vibrio scophthalmi strain FP3289, an isolated from Paralichthys olivaceus.</title>
        <authorList>
            <person name="Han H.-J."/>
        </authorList>
    </citation>
    <scope>NUCLEOTIDE SEQUENCE [LARGE SCALE GENOMIC DNA]</scope>
    <source>
        <strain evidence="2 3">FP3289</strain>
    </source>
</reference>
<dbReference type="EMBL" id="MDCJ01000002">
    <property type="protein sequence ID" value="ODS12410.1"/>
    <property type="molecule type" value="Genomic_DNA"/>
</dbReference>
<dbReference type="Proteomes" id="UP000095131">
    <property type="component" value="Unassembled WGS sequence"/>
</dbReference>
<comment type="caution">
    <text evidence="2">The sequence shown here is derived from an EMBL/GenBank/DDBJ whole genome shotgun (WGS) entry which is preliminary data.</text>
</comment>
<dbReference type="OrthoDB" id="6655189at2"/>
<gene>
    <name evidence="2" type="ORF">VSF3289_02714</name>
</gene>
<dbReference type="CDD" id="cd17242">
    <property type="entry name" value="MobM_relaxase"/>
    <property type="match status" value="1"/>
</dbReference>
<dbReference type="RefSeq" id="WP_069447133.1">
    <property type="nucleotide sequence ID" value="NZ_MDCJ01000002.1"/>
</dbReference>
<accession>A0A1E3WRK3</accession>
<name>A0A1E3WRK3_9VIBR</name>
<dbReference type="GO" id="GO:0006310">
    <property type="term" value="P:DNA recombination"/>
    <property type="evidence" value="ECO:0007669"/>
    <property type="project" value="InterPro"/>
</dbReference>
<dbReference type="NCBIfam" id="NF041497">
    <property type="entry name" value="MobV"/>
    <property type="match status" value="1"/>
</dbReference>
<evidence type="ECO:0008006" key="4">
    <source>
        <dbReference type="Google" id="ProtNLM"/>
    </source>
</evidence>
<evidence type="ECO:0000313" key="3">
    <source>
        <dbReference type="Proteomes" id="UP000095131"/>
    </source>
</evidence>
<dbReference type="Gene3D" id="1.20.5.340">
    <property type="match status" value="1"/>
</dbReference>
<keyword evidence="1" id="KW-0175">Coiled coil</keyword>
<dbReference type="InterPro" id="IPR001668">
    <property type="entry name" value="Mob_Pre"/>
</dbReference>
<proteinExistence type="predicted"/>
<dbReference type="Gene3D" id="3.30.930.30">
    <property type="match status" value="1"/>
</dbReference>
<sequence>MEDIKTILRFEKIKSYTDLNLANAHANRYSDTPNANTEMTKYNKLLFGTNNMVKKLKSFFNEKGIKPRKGSVLAMDGMLTLSPSFFKSKQDTVDFVKAANEYLKETFGENLLSVHFHIDETSPHIHFYVIPMNQKGRLSAFDCFNKNTLPAFQKSYCEFMSKKLKLKLSYKEGSKAKHTTLKEYYKMANDEVSPLQNEIEKLQNSNKILREELTKEEDKNFKLENEVEELKTEVSKLKLFIETLKKQINQLKDFFKKQNEKPLVTFDNCELPKLTPNNFPDIENEIKKEENKQNRRIKRRF</sequence>
<evidence type="ECO:0000313" key="2">
    <source>
        <dbReference type="EMBL" id="ODS12410.1"/>
    </source>
</evidence>